<sequence>MKRIKFTESQIVKAIKEHESGKNVHDLCRELGISTAAFYKWRQRYGGMEVKELSKLKALEEENARLKKMYANLSLVHEVFKEAVEKKPLTPDEKRDLVDEMVKRISHRQACKCVGLNRSKHYYQHKRGDDNEVVDALSLLVEKHVSIGFWQCYYRLRRKGLKWNHKKIYRIYTSMRLNIRRRAKKRQPERVKKPLFVPETVNEVWSMDFMSDALWNGRKFRLLNIADDYNREMLTMEIDYSLPALRVIRALDELKQYRGLPKKIRMDNGPEFISHKLDEWAKENNVELVFIQPGEPTQNAYIERLNGSIRRELLNAYIFHSLDDVREKVEEWMVDYNYHRPHQALNFKSPVDLLQEI</sequence>
<dbReference type="EMBL" id="JBHSBY010000061">
    <property type="protein sequence ID" value="MFC4196834.1"/>
    <property type="molecule type" value="Genomic_DNA"/>
</dbReference>
<dbReference type="SUPFAM" id="SSF46689">
    <property type="entry name" value="Homeodomain-like"/>
    <property type="match status" value="1"/>
</dbReference>
<dbReference type="InterPro" id="IPR002514">
    <property type="entry name" value="Transposase_8"/>
</dbReference>
<keyword evidence="1" id="KW-0175">Coiled coil</keyword>
<feature type="domain" description="Integrase catalytic" evidence="2">
    <location>
        <begin position="190"/>
        <end position="357"/>
    </location>
</feature>
<dbReference type="Pfam" id="PF01527">
    <property type="entry name" value="HTH_Tnp_1"/>
    <property type="match status" value="1"/>
</dbReference>
<name>A0ABV8NJ82_9SPHI</name>
<feature type="coiled-coil region" evidence="1">
    <location>
        <begin position="49"/>
        <end position="76"/>
    </location>
</feature>
<dbReference type="NCBIfam" id="NF033516">
    <property type="entry name" value="transpos_IS3"/>
    <property type="match status" value="1"/>
</dbReference>
<dbReference type="InterPro" id="IPR012337">
    <property type="entry name" value="RNaseH-like_sf"/>
</dbReference>
<dbReference type="InterPro" id="IPR009057">
    <property type="entry name" value="Homeodomain-like_sf"/>
</dbReference>
<comment type="caution">
    <text evidence="3">The sequence shown here is derived from an EMBL/GenBank/DDBJ whole genome shotgun (WGS) entry which is preliminary data.</text>
</comment>
<dbReference type="PROSITE" id="PS50994">
    <property type="entry name" value="INTEGRASE"/>
    <property type="match status" value="1"/>
</dbReference>
<dbReference type="InterPro" id="IPR036397">
    <property type="entry name" value="RNaseH_sf"/>
</dbReference>
<dbReference type="Pfam" id="PF13683">
    <property type="entry name" value="rve_3"/>
    <property type="match status" value="1"/>
</dbReference>
<organism evidence="3 4">
    <name type="scientific">Pedobacter jamesrossensis</name>
    <dbReference type="NCBI Taxonomy" id="1908238"/>
    <lineage>
        <taxon>Bacteria</taxon>
        <taxon>Pseudomonadati</taxon>
        <taxon>Bacteroidota</taxon>
        <taxon>Sphingobacteriia</taxon>
        <taxon>Sphingobacteriales</taxon>
        <taxon>Sphingobacteriaceae</taxon>
        <taxon>Pedobacter</taxon>
    </lineage>
</organism>
<accession>A0ABV8NJ82</accession>
<evidence type="ECO:0000313" key="4">
    <source>
        <dbReference type="Proteomes" id="UP001595792"/>
    </source>
</evidence>
<dbReference type="PANTHER" id="PTHR47515:SF2">
    <property type="entry name" value="INTEGRASE CORE DOMAIN PROTEIN"/>
    <property type="match status" value="1"/>
</dbReference>
<protein>
    <submittedName>
        <fullName evidence="3">IS3 family transposase</fullName>
    </submittedName>
</protein>
<evidence type="ECO:0000256" key="1">
    <source>
        <dbReference type="SAM" id="Coils"/>
    </source>
</evidence>
<dbReference type="SUPFAM" id="SSF53098">
    <property type="entry name" value="Ribonuclease H-like"/>
    <property type="match status" value="1"/>
</dbReference>
<dbReference type="PANTHER" id="PTHR47515">
    <property type="entry name" value="LOW CALCIUM RESPONSE LOCUS PROTEIN T"/>
    <property type="match status" value="1"/>
</dbReference>
<evidence type="ECO:0000313" key="3">
    <source>
        <dbReference type="EMBL" id="MFC4196834.1"/>
    </source>
</evidence>
<keyword evidence="4" id="KW-1185">Reference proteome</keyword>
<dbReference type="InterPro" id="IPR048020">
    <property type="entry name" value="Transpos_IS3"/>
</dbReference>
<dbReference type="RefSeq" id="WP_378960174.1">
    <property type="nucleotide sequence ID" value="NZ_JBHRXC010000016.1"/>
</dbReference>
<dbReference type="Gene3D" id="3.30.420.10">
    <property type="entry name" value="Ribonuclease H-like superfamily/Ribonuclease H"/>
    <property type="match status" value="1"/>
</dbReference>
<dbReference type="Proteomes" id="UP001595792">
    <property type="component" value="Unassembled WGS sequence"/>
</dbReference>
<evidence type="ECO:0000259" key="2">
    <source>
        <dbReference type="PROSITE" id="PS50994"/>
    </source>
</evidence>
<gene>
    <name evidence="3" type="ORF">ACFOUY_09005</name>
</gene>
<reference evidence="4" key="1">
    <citation type="journal article" date="2019" name="Int. J. Syst. Evol. Microbiol.">
        <title>The Global Catalogue of Microorganisms (GCM) 10K type strain sequencing project: providing services to taxonomists for standard genome sequencing and annotation.</title>
        <authorList>
            <consortium name="The Broad Institute Genomics Platform"/>
            <consortium name="The Broad Institute Genome Sequencing Center for Infectious Disease"/>
            <person name="Wu L."/>
            <person name="Ma J."/>
        </authorList>
    </citation>
    <scope>NUCLEOTIDE SEQUENCE [LARGE SCALE GENOMIC DNA]</scope>
    <source>
        <strain evidence="4">CCM 8689</strain>
    </source>
</reference>
<dbReference type="InterPro" id="IPR001584">
    <property type="entry name" value="Integrase_cat-core"/>
</dbReference>
<proteinExistence type="predicted"/>